<accession>A0A953HQZ4</accession>
<evidence type="ECO:0000256" key="1">
    <source>
        <dbReference type="ARBA" id="ARBA00004167"/>
    </source>
</evidence>
<evidence type="ECO:0000256" key="4">
    <source>
        <dbReference type="ARBA" id="ARBA00023136"/>
    </source>
</evidence>
<keyword evidence="4 5" id="KW-0472">Membrane</keyword>
<name>A0A953HQZ4_9BACT</name>
<proteinExistence type="predicted"/>
<comment type="caution">
    <text evidence="7">The sequence shown here is derived from an EMBL/GenBank/DDBJ whole genome shotgun (WGS) entry which is preliminary data.</text>
</comment>
<dbReference type="RefSeq" id="WP_222581707.1">
    <property type="nucleotide sequence ID" value="NZ_JAHVHU010000025.1"/>
</dbReference>
<gene>
    <name evidence="7" type="ORF">KUV50_18535</name>
</gene>
<dbReference type="Proteomes" id="UP000753961">
    <property type="component" value="Unassembled WGS sequence"/>
</dbReference>
<evidence type="ECO:0000256" key="5">
    <source>
        <dbReference type="SAM" id="Phobius"/>
    </source>
</evidence>
<evidence type="ECO:0000256" key="2">
    <source>
        <dbReference type="ARBA" id="ARBA00022692"/>
    </source>
</evidence>
<dbReference type="GO" id="GO:0009306">
    <property type="term" value="P:protein secretion"/>
    <property type="evidence" value="ECO:0007669"/>
    <property type="project" value="InterPro"/>
</dbReference>
<dbReference type="PANTHER" id="PTHR36985">
    <property type="entry name" value="TRANSLOCATION AND ASSEMBLY MODULE SUBUNIT TAMB"/>
    <property type="match status" value="1"/>
</dbReference>
<keyword evidence="2 5" id="KW-0812">Transmembrane</keyword>
<evidence type="ECO:0000256" key="3">
    <source>
        <dbReference type="ARBA" id="ARBA00022989"/>
    </source>
</evidence>
<evidence type="ECO:0000313" key="8">
    <source>
        <dbReference type="Proteomes" id="UP000753961"/>
    </source>
</evidence>
<dbReference type="InterPro" id="IPR007452">
    <property type="entry name" value="TamB_C"/>
</dbReference>
<dbReference type="GO" id="GO:0005886">
    <property type="term" value="C:plasma membrane"/>
    <property type="evidence" value="ECO:0007669"/>
    <property type="project" value="InterPro"/>
</dbReference>
<protein>
    <submittedName>
        <fullName evidence="7">Translocation/assembly module TamB</fullName>
    </submittedName>
</protein>
<reference evidence="7" key="1">
    <citation type="submission" date="2021-06" db="EMBL/GenBank/DDBJ databases">
        <title>44 bacteria genomes isolated from Dapeng, Shenzhen.</title>
        <authorList>
            <person name="Zheng W."/>
            <person name="Yu S."/>
            <person name="Huang Y."/>
        </authorList>
    </citation>
    <scope>NUCLEOTIDE SEQUENCE</scope>
    <source>
        <strain evidence="7">DP5N28-2</strain>
    </source>
</reference>
<feature type="transmembrane region" description="Helical" evidence="5">
    <location>
        <begin position="12"/>
        <end position="34"/>
    </location>
</feature>
<feature type="domain" description="Translocation and assembly module TamB C-terminal" evidence="6">
    <location>
        <begin position="1119"/>
        <end position="1575"/>
    </location>
</feature>
<sequence>MTDQSNIYKRLLRTAGWTLLSLIVVLIVFITLLFNSAVVQKKVVDWSSTFLKDRYDIGLSVESIHFKPFNQLHVKKLLLGRGEVDSMIYISEGDLSFNANPLRLLRGELTLSGLDADSLVLRLLSNYTPTLPDTASKRSFNFYFSPTDIHVNHVDFNLTDTVRHMQVFAESNRVSGKVRSSNLKDQFSLEDVQLNEPNITVFGAKTGSGENPYIRKLWHDFRVANGLDTVATVESDSLFWALDFDVNGLEVNNGQVEVHAYDTVTQRYGSPLRISHLSGQINSVETAPNLINARYFTSRFTIGDSLVVKELSFDEMELTDNQLRTEDLVLRYGQSDVAGKVTMQYDSLPDFRDFLNKVQLDFDISSSEVFLADLEKLLPALGTTEYVKNNRSDSYKLAVSGHGVFNDLTLSNWRIQQGRTYAKGRGRLREVLTQENRQINARIGGSSIPVSFIRRKFPDINLPNGVDSLSYVSITGRIDVDGKQLDIDANARTKLGQVGIVAGVDLLQKKYRGNLALKEFDLGRFIANPNIGDLSMTVTLEEGADFDLSELSGHLQTTVDSFYFKGYNYSGVSLNGFFGNNGFLGHVAMKQPEIAFDLDTKIDFERISDVVAFGHIHHADLEALNLSRDDIELSGEVDVDMTMYPIDSLNGYARINDLQIERGDSVQYSMNVITFDARSWGDNFKDWKLVSDILSVDIDGQFNIENILGTTYGIISSRHPRIVKYLPDMELRTDTIYNNDFTMIIDVNDTEEFSNLLNPDLDTIRNLNLSLTYRNRGRDYFEYYFQTSAPKIQFRDINVESLNVNASGSNTDNEWIVYLDSLTAGDVRVGALQLNTTLVGDQLDFAIQTRTINNVLNNIHLAGANLFEADEMKLTLDSSSFDLLNRSWVLNPNNNIAVGEEKLFFDNFVFQSGTRNLYIQSATDQSLIAGLRDIDIEFLNEFFPNEKYTFDGTANVVLSVENVFDLTGLEVETIIDNLTINNQPFGDLHSLFYTLSSDELATVSIEVEDQNKKSLDIDGHYDLFNKANHPVPVFDFDVRANQFPILVLEFFLGNIIENTKGYANAKVELNSTGDKPNINGRVLINGQTDISLLGTTYEFINSSVNIDNELISFGEINMMDKEGNLANASGGIRHDHLTNFYMDTRVTTEKFLLLNTGKSAGMPFYGRGLGSAVIDIRGPFTQLNMDIQAKTGPTSKISIPISSTISVSDEEAFFIDFVSDDSFEEVGEADDDSFVQIEGLNLEVDLTLTPDCEVSIILDESTGDILRARGNSELHIELTRAGNFTMRGTYEVVTGEYQFAQLNFTRKMFKINQGGTITWTGDPLNAKIDIDASYSVRTPPYNFILEYIGQNDRLADLAQNATDVDLFLHLRGDLFSPEITFDMEFPELTGQVKNYVEDRLRVIADDQNEINKQVFGLLVARSFIPSVSSVVNIDGTVVNTVSEVITNQISFFLTQYLQESIDEVPFISSVELNIGYNVYRNNYNVEAQNVVRTGNEFLVQPEFGFLEDRLQVTTEANLQTGSAVTANTLITHDFILEYSITKDNRLKAKLYQRTEPYVFEKTSKLGIGLSYQQEFDSFYEFLRGKRRAEAVQ</sequence>
<dbReference type="PANTHER" id="PTHR36985:SF1">
    <property type="entry name" value="TRANSLOCATION AND ASSEMBLY MODULE SUBUNIT TAMB"/>
    <property type="match status" value="1"/>
</dbReference>
<comment type="subcellular location">
    <subcellularLocation>
        <location evidence="1">Membrane</location>
        <topology evidence="1">Single-pass membrane protein</topology>
    </subcellularLocation>
</comment>
<keyword evidence="8" id="KW-1185">Reference proteome</keyword>
<evidence type="ECO:0000259" key="6">
    <source>
        <dbReference type="Pfam" id="PF04357"/>
    </source>
</evidence>
<dbReference type="Pfam" id="PF04357">
    <property type="entry name" value="TamB"/>
    <property type="match status" value="1"/>
</dbReference>
<keyword evidence="3 5" id="KW-1133">Transmembrane helix</keyword>
<evidence type="ECO:0000313" key="7">
    <source>
        <dbReference type="EMBL" id="MBY5960157.1"/>
    </source>
</evidence>
<dbReference type="EMBL" id="JAHVHU010000025">
    <property type="protein sequence ID" value="MBY5960157.1"/>
    <property type="molecule type" value="Genomic_DNA"/>
</dbReference>
<organism evidence="7 8">
    <name type="scientific">Membranihabitans marinus</name>
    <dbReference type="NCBI Taxonomy" id="1227546"/>
    <lineage>
        <taxon>Bacteria</taxon>
        <taxon>Pseudomonadati</taxon>
        <taxon>Bacteroidota</taxon>
        <taxon>Saprospiria</taxon>
        <taxon>Saprospirales</taxon>
        <taxon>Saprospiraceae</taxon>
        <taxon>Membranihabitans</taxon>
    </lineage>
</organism>